<keyword evidence="3" id="KW-1185">Reference proteome</keyword>
<reference evidence="2 3" key="1">
    <citation type="submission" date="2020-08" db="EMBL/GenBank/DDBJ databases">
        <authorList>
            <person name="Liu C."/>
            <person name="Sun Q."/>
        </authorList>
    </citation>
    <scope>NUCLEOTIDE SEQUENCE [LARGE SCALE GENOMIC DNA]</scope>
    <source>
        <strain evidence="2 3">NSJ-4</strain>
    </source>
</reference>
<evidence type="ECO:0000313" key="2">
    <source>
        <dbReference type="EMBL" id="QNM00549.1"/>
    </source>
</evidence>
<name>A0A7G9FPR7_9FIRM</name>
<accession>A0A7G9FPR7</accession>
<dbReference type="InterPro" id="IPR014245">
    <property type="entry name" value="Spore_III_AF"/>
</dbReference>
<feature type="transmembrane region" description="Helical" evidence="1">
    <location>
        <begin position="32"/>
        <end position="52"/>
    </location>
</feature>
<keyword evidence="1" id="KW-0812">Transmembrane</keyword>
<sequence length="156" mass="17678">MLFGWMKSLIFYLLLATIVTHMAPSNQYKQYIRYFIGLVVIVLLASPLKFLFEFGSGDLQELLQEIEHVEGQESVAGVGGSITDYYGMGIREGLKKELQGYSVEDVAIITDAGGELLQCTIYISEAKATEEMEKEIKKYISDVYNLEDARIYVVRR</sequence>
<keyword evidence="1" id="KW-1133">Transmembrane helix</keyword>
<dbReference type="Proteomes" id="UP000515819">
    <property type="component" value="Chromosome"/>
</dbReference>
<proteinExistence type="predicted"/>
<evidence type="ECO:0000256" key="1">
    <source>
        <dbReference type="SAM" id="Phobius"/>
    </source>
</evidence>
<protein>
    <submittedName>
        <fullName evidence="2">Stage III sporulation protein AF</fullName>
    </submittedName>
</protein>
<keyword evidence="1" id="KW-0472">Membrane</keyword>
<dbReference type="KEGG" id="wcp:H9Q76_04505"/>
<evidence type="ECO:0000313" key="3">
    <source>
        <dbReference type="Proteomes" id="UP000515819"/>
    </source>
</evidence>
<organism evidence="2 3">
    <name type="scientific">Wujia chipingensis</name>
    <dbReference type="NCBI Taxonomy" id="2763670"/>
    <lineage>
        <taxon>Bacteria</taxon>
        <taxon>Bacillati</taxon>
        <taxon>Bacillota</taxon>
        <taxon>Clostridia</taxon>
        <taxon>Lachnospirales</taxon>
        <taxon>Lachnospiraceae</taxon>
        <taxon>Wujia</taxon>
    </lineage>
</organism>
<dbReference type="AlphaFoldDB" id="A0A7G9FPR7"/>
<dbReference type="Pfam" id="PF09581">
    <property type="entry name" value="Spore_III_AF"/>
    <property type="match status" value="1"/>
</dbReference>
<dbReference type="RefSeq" id="WP_021985005.1">
    <property type="nucleotide sequence ID" value="NZ_CP060632.1"/>
</dbReference>
<dbReference type="EMBL" id="CP060632">
    <property type="protein sequence ID" value="QNM00549.1"/>
    <property type="molecule type" value="Genomic_DNA"/>
</dbReference>
<gene>
    <name evidence="2" type="ORF">H9Q76_04505</name>
</gene>